<feature type="binding site" evidence="12">
    <location>
        <position position="76"/>
    </location>
    <ligand>
        <name>GTP</name>
        <dbReference type="ChEBI" id="CHEBI:37565"/>
    </ligand>
</feature>
<dbReference type="CDD" id="cd01335">
    <property type="entry name" value="Radical_SAM"/>
    <property type="match status" value="1"/>
</dbReference>
<dbReference type="SFLD" id="SFLDS00029">
    <property type="entry name" value="Radical_SAM"/>
    <property type="match status" value="1"/>
</dbReference>
<dbReference type="InterPro" id="IPR058240">
    <property type="entry name" value="rSAM_sf"/>
</dbReference>
<feature type="domain" description="Radical SAM core" evidence="13">
    <location>
        <begin position="16"/>
        <end position="246"/>
    </location>
</feature>
<comment type="pathway">
    <text evidence="12">Cofactor biosynthesis; molybdopterin biosynthesis.</text>
</comment>
<feature type="binding site" evidence="12">
    <location>
        <position position="172"/>
    </location>
    <ligand>
        <name>GTP</name>
        <dbReference type="ChEBI" id="CHEBI:37565"/>
    </ligand>
</feature>
<dbReference type="InterPro" id="IPR010505">
    <property type="entry name" value="MoaA_twitch"/>
</dbReference>
<feature type="binding site" evidence="12">
    <location>
        <position position="291"/>
    </location>
    <ligand>
        <name>[4Fe-4S] cluster</name>
        <dbReference type="ChEBI" id="CHEBI:49883"/>
        <label>2</label>
        <note>4Fe-4S-substrate</note>
    </ligand>
</feature>
<keyword evidence="2 12" id="KW-0004">4Fe-4S</keyword>
<evidence type="ECO:0000256" key="6">
    <source>
        <dbReference type="ARBA" id="ARBA00023004"/>
    </source>
</evidence>
<evidence type="ECO:0000256" key="2">
    <source>
        <dbReference type="ARBA" id="ARBA00022485"/>
    </source>
</evidence>
<dbReference type="SMART" id="SM00729">
    <property type="entry name" value="Elp3"/>
    <property type="match status" value="1"/>
</dbReference>
<evidence type="ECO:0000256" key="10">
    <source>
        <dbReference type="ARBA" id="ARBA00023239"/>
    </source>
</evidence>
<protein>
    <recommendedName>
        <fullName evidence="1 12">GTP 3',8-cyclase</fullName>
        <ecNumber evidence="1 12">4.1.99.22</ecNumber>
    </recommendedName>
    <alternativeName>
        <fullName evidence="12">Molybdenum cofactor biosynthesis protein A</fullName>
    </alternativeName>
</protein>
<comment type="cofactor">
    <cofactor evidence="12">
        <name>[4Fe-4S] cluster</name>
        <dbReference type="ChEBI" id="CHEBI:49883"/>
    </cofactor>
    <text evidence="12">Binds 2 [4Fe-4S] clusters. Binds 1 [4Fe-4S] cluster coordinated with 3 cysteines and an exchangeable S-adenosyl-L-methionine and 1 [4Fe-4S] cluster coordinated with 3 cysteines and the GTP-derived substrate.</text>
</comment>
<gene>
    <name evidence="12 14" type="primary">moaA</name>
    <name evidence="14" type="ORF">AQZ59_00610</name>
</gene>
<dbReference type="GO" id="GO:0061798">
    <property type="term" value="F:GTP 3',8'-cyclase activity"/>
    <property type="evidence" value="ECO:0007669"/>
    <property type="project" value="UniProtKB-UniRule"/>
</dbReference>
<evidence type="ECO:0000256" key="9">
    <source>
        <dbReference type="ARBA" id="ARBA00023150"/>
    </source>
</evidence>
<dbReference type="STRING" id="59561.AQZ59_00610"/>
<dbReference type="EMBL" id="LNIZ01000002">
    <property type="protein sequence ID" value="KTF04622.1"/>
    <property type="molecule type" value="Genomic_DNA"/>
</dbReference>
<dbReference type="SFLD" id="SFLDG01067">
    <property type="entry name" value="SPASM/twitch_domain_containing"/>
    <property type="match status" value="1"/>
</dbReference>
<dbReference type="EC" id="4.1.99.22" evidence="1 12"/>
<dbReference type="GO" id="GO:0051539">
    <property type="term" value="F:4 iron, 4 sulfur cluster binding"/>
    <property type="evidence" value="ECO:0007669"/>
    <property type="project" value="UniProtKB-UniRule"/>
</dbReference>
<keyword evidence="9 12" id="KW-0501">Molybdenum cofactor biosynthesis</keyword>
<dbReference type="PATRIC" id="fig|59561.3.peg.602"/>
<organism evidence="14 15">
    <name type="scientific">Trueperella bernardiae</name>
    <dbReference type="NCBI Taxonomy" id="59561"/>
    <lineage>
        <taxon>Bacteria</taxon>
        <taxon>Bacillati</taxon>
        <taxon>Actinomycetota</taxon>
        <taxon>Actinomycetes</taxon>
        <taxon>Actinomycetales</taxon>
        <taxon>Actinomycetaceae</taxon>
        <taxon>Trueperella</taxon>
    </lineage>
</organism>
<dbReference type="SFLD" id="SFLDG01383">
    <property type="entry name" value="cyclic_pyranopterin_phosphate"/>
    <property type="match status" value="1"/>
</dbReference>
<dbReference type="Pfam" id="PF06463">
    <property type="entry name" value="Mob_synth_C"/>
    <property type="match status" value="1"/>
</dbReference>
<evidence type="ECO:0000256" key="7">
    <source>
        <dbReference type="ARBA" id="ARBA00023014"/>
    </source>
</evidence>
<feature type="binding site" evidence="12">
    <location>
        <position position="111"/>
    </location>
    <ligand>
        <name>GTP</name>
        <dbReference type="ChEBI" id="CHEBI:37565"/>
    </ligand>
</feature>
<feature type="binding site" evidence="12">
    <location>
        <position position="135"/>
    </location>
    <ligand>
        <name>S-adenosyl-L-methionine</name>
        <dbReference type="ChEBI" id="CHEBI:59789"/>
    </ligand>
</feature>
<keyword evidence="6 12" id="KW-0408">Iron</keyword>
<dbReference type="InterPro" id="IPR007197">
    <property type="entry name" value="rSAM"/>
</dbReference>
<keyword evidence="10 12" id="KW-0456">Lyase</keyword>
<dbReference type="Proteomes" id="UP000054404">
    <property type="component" value="Unassembled WGS sequence"/>
</dbReference>
<dbReference type="SUPFAM" id="SSF102114">
    <property type="entry name" value="Radical SAM enzymes"/>
    <property type="match status" value="1"/>
</dbReference>
<name>A0A0W1KM02_9ACTO</name>
<sequence length="347" mass="38136">MFMSEATAETLQLRDQWGRVARDLRISLTDRCNLRCSYCMPPEGLDWLPTEQTLTDAEVMRLMRIGVEMLGIEEIRFTGGEPLLRRSLEDLVAFGASLRTTSGARPGLSLTTNALGLDKRAAALAEAGLDRVNVSMDSVDPDVYRHISHRDRLASVFAGIQAAFDAGLTPVKINAVAIRDVNDAGLRDLLRYSLRVGAQLRIIEHMPLGPRETWSRANMVPQDEILDYLGEEFELTPAETADPSAPAKLWNVAPGADHPGGSVGVIASVTKPFCADCDRTRLTADGQIRNCLFSRTETDLRGPMRSGADDSKLARLWADAMWEKKPGHGIDDPGFIQPERYMSEIGG</sequence>
<dbReference type="GO" id="GO:0005525">
    <property type="term" value="F:GTP binding"/>
    <property type="evidence" value="ECO:0007669"/>
    <property type="project" value="UniProtKB-UniRule"/>
</dbReference>
<comment type="subunit">
    <text evidence="12">Monomer and homodimer.</text>
</comment>
<evidence type="ECO:0000313" key="15">
    <source>
        <dbReference type="Proteomes" id="UP000054404"/>
    </source>
</evidence>
<dbReference type="PANTHER" id="PTHR22960">
    <property type="entry name" value="MOLYBDOPTERIN COFACTOR SYNTHESIS PROTEIN A"/>
    <property type="match status" value="1"/>
</dbReference>
<dbReference type="HAMAP" id="MF_01225_B">
    <property type="entry name" value="MoaA_B"/>
    <property type="match status" value="1"/>
</dbReference>
<keyword evidence="15" id="KW-1185">Reference proteome</keyword>
<keyword evidence="5 12" id="KW-0547">Nucleotide-binding</keyword>
<dbReference type="InterPro" id="IPR013483">
    <property type="entry name" value="MoaA"/>
</dbReference>
<evidence type="ECO:0000259" key="13">
    <source>
        <dbReference type="PROSITE" id="PS51918"/>
    </source>
</evidence>
<dbReference type="Gene3D" id="3.20.20.70">
    <property type="entry name" value="Aldolase class I"/>
    <property type="match status" value="1"/>
</dbReference>
<reference evidence="14 15" key="1">
    <citation type="submission" date="2015-11" db="EMBL/GenBank/DDBJ databases">
        <title>Draft Genome Sequence of the Type Strain Trueperella bernardiae LCDC 89-0504T, Isolated from Blood Culture.</title>
        <authorList>
            <person name="Bernier A.-M."/>
            <person name="Bernard K."/>
        </authorList>
    </citation>
    <scope>NUCLEOTIDE SEQUENCE [LARGE SCALE GENOMIC DNA]</scope>
    <source>
        <strain evidence="14 15">LCDC 89-0504</strain>
    </source>
</reference>
<dbReference type="PROSITE" id="PS01305">
    <property type="entry name" value="MOAA_NIFB_PQQE"/>
    <property type="match status" value="1"/>
</dbReference>
<feature type="binding site" evidence="12">
    <location>
        <position position="274"/>
    </location>
    <ligand>
        <name>[4Fe-4S] cluster</name>
        <dbReference type="ChEBI" id="CHEBI:49883"/>
        <label>2</label>
        <note>4Fe-4S-substrate</note>
    </ligand>
</feature>
<dbReference type="OrthoDB" id="9763993at2"/>
<dbReference type="InterPro" id="IPR050105">
    <property type="entry name" value="MoCo_biosynth_MoaA/MoaC"/>
</dbReference>
<comment type="catalytic activity">
    <reaction evidence="11 12">
        <text>GTP + AH2 + S-adenosyl-L-methionine = (8S)-3',8-cyclo-7,8-dihydroguanosine 5'-triphosphate + 5'-deoxyadenosine + L-methionine + A + H(+)</text>
        <dbReference type="Rhea" id="RHEA:49576"/>
        <dbReference type="ChEBI" id="CHEBI:13193"/>
        <dbReference type="ChEBI" id="CHEBI:15378"/>
        <dbReference type="ChEBI" id="CHEBI:17319"/>
        <dbReference type="ChEBI" id="CHEBI:17499"/>
        <dbReference type="ChEBI" id="CHEBI:37565"/>
        <dbReference type="ChEBI" id="CHEBI:57844"/>
        <dbReference type="ChEBI" id="CHEBI:59789"/>
        <dbReference type="ChEBI" id="CHEBI:131766"/>
        <dbReference type="EC" id="4.1.99.22"/>
    </reaction>
</comment>
<accession>A0A0W1KM02</accession>
<dbReference type="GO" id="GO:0006777">
    <property type="term" value="P:Mo-molybdopterin cofactor biosynthetic process"/>
    <property type="evidence" value="ECO:0007669"/>
    <property type="project" value="UniProtKB-UniRule"/>
</dbReference>
<keyword evidence="3 12" id="KW-0949">S-adenosyl-L-methionine</keyword>
<dbReference type="AlphaFoldDB" id="A0A0W1KM02"/>
<dbReference type="GO" id="GO:0046872">
    <property type="term" value="F:metal ion binding"/>
    <property type="evidence" value="ECO:0007669"/>
    <property type="project" value="UniProtKB-KW"/>
</dbReference>
<dbReference type="InterPro" id="IPR013785">
    <property type="entry name" value="Aldolase_TIM"/>
</dbReference>
<dbReference type="Pfam" id="PF04055">
    <property type="entry name" value="Radical_SAM"/>
    <property type="match status" value="1"/>
</dbReference>
<evidence type="ECO:0000256" key="12">
    <source>
        <dbReference type="HAMAP-Rule" id="MF_01225"/>
    </source>
</evidence>
<dbReference type="UniPathway" id="UPA00344"/>
<dbReference type="GO" id="GO:0061799">
    <property type="term" value="F:cyclic pyranopterin monophosphate synthase activity"/>
    <property type="evidence" value="ECO:0007669"/>
    <property type="project" value="TreeGrafter"/>
</dbReference>
<keyword evidence="8 12" id="KW-0342">GTP-binding</keyword>
<keyword evidence="4 12" id="KW-0479">Metal-binding</keyword>
<comment type="caution">
    <text evidence="14">The sequence shown here is derived from an EMBL/GenBank/DDBJ whole genome shotgun (WGS) entry which is preliminary data.</text>
</comment>
<feature type="binding site" evidence="12">
    <location>
        <position position="36"/>
    </location>
    <ligand>
        <name>[4Fe-4S] cluster</name>
        <dbReference type="ChEBI" id="CHEBI:49883"/>
        <label>1</label>
        <note>4Fe-4S-S-AdoMet</note>
    </ligand>
</feature>
<dbReference type="CDD" id="cd21117">
    <property type="entry name" value="Twitch_MoaA"/>
    <property type="match status" value="1"/>
</dbReference>
<evidence type="ECO:0000313" key="14">
    <source>
        <dbReference type="EMBL" id="KTF04622.1"/>
    </source>
</evidence>
<evidence type="ECO:0000256" key="5">
    <source>
        <dbReference type="ARBA" id="ARBA00022741"/>
    </source>
</evidence>
<dbReference type="InterPro" id="IPR006638">
    <property type="entry name" value="Elp3/MiaA/NifB-like_rSAM"/>
</dbReference>
<comment type="similarity">
    <text evidence="12">Belongs to the radical SAM superfamily. MoaA family.</text>
</comment>
<feature type="binding site" evidence="12">
    <location>
        <position position="38"/>
    </location>
    <ligand>
        <name>S-adenosyl-L-methionine</name>
        <dbReference type="ChEBI" id="CHEBI:59789"/>
    </ligand>
</feature>
<feature type="binding site" evidence="12">
    <location>
        <position position="206"/>
    </location>
    <ligand>
        <name>S-adenosyl-L-methionine</name>
        <dbReference type="ChEBI" id="CHEBI:59789"/>
    </ligand>
</feature>
<dbReference type="SFLD" id="SFLDG01386">
    <property type="entry name" value="main_SPASM_domain-containing"/>
    <property type="match status" value="1"/>
</dbReference>
<feature type="binding site" evidence="12">
    <location>
        <position position="25"/>
    </location>
    <ligand>
        <name>GTP</name>
        <dbReference type="ChEBI" id="CHEBI:37565"/>
    </ligand>
</feature>
<feature type="binding site" evidence="12">
    <location>
        <position position="277"/>
    </location>
    <ligand>
        <name>[4Fe-4S] cluster</name>
        <dbReference type="ChEBI" id="CHEBI:49883"/>
        <label>2</label>
        <note>4Fe-4S-substrate</note>
    </ligand>
</feature>
<feature type="binding site" evidence="12">
    <location>
        <position position="32"/>
    </location>
    <ligand>
        <name>[4Fe-4S] cluster</name>
        <dbReference type="ChEBI" id="CHEBI:49883"/>
        <label>1</label>
        <note>4Fe-4S-S-AdoMet</note>
    </ligand>
</feature>
<feature type="binding site" evidence="12">
    <location>
        <position position="80"/>
    </location>
    <ligand>
        <name>S-adenosyl-L-methionine</name>
        <dbReference type="ChEBI" id="CHEBI:59789"/>
    </ligand>
</feature>
<evidence type="ECO:0000256" key="8">
    <source>
        <dbReference type="ARBA" id="ARBA00023134"/>
    </source>
</evidence>
<feature type="binding site" evidence="12">
    <location>
        <position position="39"/>
    </location>
    <ligand>
        <name>[4Fe-4S] cluster</name>
        <dbReference type="ChEBI" id="CHEBI:49883"/>
        <label>1</label>
        <note>4Fe-4S-S-AdoMet</note>
    </ligand>
</feature>
<comment type="function">
    <text evidence="12">Catalyzes the cyclization of GTP to (8S)-3',8-cyclo-7,8-dihydroguanosine 5'-triphosphate.</text>
</comment>
<dbReference type="PROSITE" id="PS51918">
    <property type="entry name" value="RADICAL_SAM"/>
    <property type="match status" value="1"/>
</dbReference>
<feature type="binding site" evidence="12">
    <location>
        <begin position="279"/>
        <end position="281"/>
    </location>
    <ligand>
        <name>GTP</name>
        <dbReference type="ChEBI" id="CHEBI:37565"/>
    </ligand>
</feature>
<dbReference type="GO" id="GO:1904047">
    <property type="term" value="F:S-adenosyl-L-methionine binding"/>
    <property type="evidence" value="ECO:0007669"/>
    <property type="project" value="UniProtKB-UniRule"/>
</dbReference>
<keyword evidence="7 12" id="KW-0411">Iron-sulfur</keyword>
<evidence type="ECO:0000256" key="11">
    <source>
        <dbReference type="ARBA" id="ARBA00048697"/>
    </source>
</evidence>
<dbReference type="NCBIfam" id="TIGR02666">
    <property type="entry name" value="moaA"/>
    <property type="match status" value="1"/>
</dbReference>
<dbReference type="InterPro" id="IPR000385">
    <property type="entry name" value="MoaA_NifB_PqqE_Fe-S-bd_CS"/>
</dbReference>
<proteinExistence type="inferred from homology"/>
<dbReference type="PANTHER" id="PTHR22960:SF0">
    <property type="entry name" value="MOLYBDENUM COFACTOR BIOSYNTHESIS PROTEIN 1"/>
    <property type="match status" value="1"/>
</dbReference>
<evidence type="ECO:0000256" key="4">
    <source>
        <dbReference type="ARBA" id="ARBA00022723"/>
    </source>
</evidence>
<evidence type="ECO:0000256" key="3">
    <source>
        <dbReference type="ARBA" id="ARBA00022691"/>
    </source>
</evidence>
<evidence type="ECO:0000256" key="1">
    <source>
        <dbReference type="ARBA" id="ARBA00012167"/>
    </source>
</evidence>
<dbReference type="InterPro" id="IPR040064">
    <property type="entry name" value="MoaA-like"/>
</dbReference>